<dbReference type="EMBL" id="LN614827">
    <property type="protein sequence ID" value="CEG57634.1"/>
    <property type="molecule type" value="Genomic_DNA"/>
</dbReference>
<accession>A0A098G6M8</accession>
<organism evidence="2 3">
    <name type="scientific">Legionella fallonii LLAP-10</name>
    <dbReference type="NCBI Taxonomy" id="1212491"/>
    <lineage>
        <taxon>Bacteria</taxon>
        <taxon>Pseudomonadati</taxon>
        <taxon>Pseudomonadota</taxon>
        <taxon>Gammaproteobacteria</taxon>
        <taxon>Legionellales</taxon>
        <taxon>Legionellaceae</taxon>
        <taxon>Legionella</taxon>
    </lineage>
</organism>
<feature type="signal peptide" evidence="1">
    <location>
        <begin position="1"/>
        <end position="26"/>
    </location>
</feature>
<keyword evidence="1" id="KW-0732">Signal</keyword>
<dbReference type="RefSeq" id="WP_045096103.1">
    <property type="nucleotide sequence ID" value="NZ_LN614827.1"/>
</dbReference>
<dbReference type="Proteomes" id="UP000032430">
    <property type="component" value="Chromosome I"/>
</dbReference>
<protein>
    <submittedName>
        <fullName evidence="2">Uncharacterized protein</fullName>
    </submittedName>
</protein>
<evidence type="ECO:0000313" key="3">
    <source>
        <dbReference type="Proteomes" id="UP000032430"/>
    </source>
</evidence>
<gene>
    <name evidence="2" type="ORF">LFA_2259</name>
</gene>
<evidence type="ECO:0000313" key="2">
    <source>
        <dbReference type="EMBL" id="CEG57634.1"/>
    </source>
</evidence>
<keyword evidence="3" id="KW-1185">Reference proteome</keyword>
<sequence length="86" mass="9613">MNVNSNLYKIKSVVKLTAFGSLFAWAFMFATPANASSKEITPSLTPTTSLQLAYYQPRAAAAAKAAAVKRHHHPVHRHPVQRRFHR</sequence>
<dbReference type="KEGG" id="lfa:LFA_2259"/>
<feature type="chain" id="PRO_5001935505" evidence="1">
    <location>
        <begin position="27"/>
        <end position="86"/>
    </location>
</feature>
<dbReference type="STRING" id="1212491.LFA_2259"/>
<proteinExistence type="predicted"/>
<name>A0A098G6M8_9GAMM</name>
<reference evidence="3" key="1">
    <citation type="submission" date="2014-09" db="EMBL/GenBank/DDBJ databases">
        <authorList>
            <person name="Gomez-Valero L."/>
        </authorList>
    </citation>
    <scope>NUCLEOTIDE SEQUENCE [LARGE SCALE GENOMIC DNA]</scope>
    <source>
        <strain evidence="3">ATCC700992</strain>
    </source>
</reference>
<dbReference type="AlphaFoldDB" id="A0A098G6M8"/>
<dbReference type="HOGENOM" id="CLU_2494048_0_0_6"/>
<evidence type="ECO:0000256" key="1">
    <source>
        <dbReference type="SAM" id="SignalP"/>
    </source>
</evidence>